<feature type="domain" description="Sulfatase N-terminal" evidence="1">
    <location>
        <begin position="30"/>
        <end position="311"/>
    </location>
</feature>
<evidence type="ECO:0000313" key="3">
    <source>
        <dbReference type="Proteomes" id="UP001594351"/>
    </source>
</evidence>
<name>A0ABV6YS92_UNCC1</name>
<organism evidence="2 3">
    <name type="scientific">candidate division CSSED10-310 bacterium</name>
    <dbReference type="NCBI Taxonomy" id="2855610"/>
    <lineage>
        <taxon>Bacteria</taxon>
        <taxon>Bacteria division CSSED10-310</taxon>
    </lineage>
</organism>
<dbReference type="InterPro" id="IPR052701">
    <property type="entry name" value="GAG_Ulvan_Degrading_Sulfatases"/>
</dbReference>
<dbReference type="InterPro" id="IPR000917">
    <property type="entry name" value="Sulfatase_N"/>
</dbReference>
<accession>A0ABV6YS92</accession>
<reference evidence="2 3" key="1">
    <citation type="submission" date="2024-09" db="EMBL/GenBank/DDBJ databases">
        <title>Laminarin stimulates single cell rates of sulfate reduction while oxygen inhibits transcriptomic activity in coastal marine sediment.</title>
        <authorList>
            <person name="Lindsay M."/>
            <person name="Orcutt B."/>
            <person name="Emerson D."/>
            <person name="Stepanauskas R."/>
            <person name="D'Angelo T."/>
        </authorList>
    </citation>
    <scope>NUCLEOTIDE SEQUENCE [LARGE SCALE GENOMIC DNA]</scope>
    <source>
        <strain evidence="2">SAG AM-311-K15</strain>
    </source>
</reference>
<gene>
    <name evidence="2" type="ORF">ACFL27_02435</name>
</gene>
<dbReference type="InterPro" id="IPR017850">
    <property type="entry name" value="Alkaline_phosphatase_core_sf"/>
</dbReference>
<evidence type="ECO:0000259" key="1">
    <source>
        <dbReference type="Pfam" id="PF00884"/>
    </source>
</evidence>
<dbReference type="CDD" id="cd16148">
    <property type="entry name" value="sulfatase_like"/>
    <property type="match status" value="1"/>
</dbReference>
<dbReference type="SUPFAM" id="SSF53649">
    <property type="entry name" value="Alkaline phosphatase-like"/>
    <property type="match status" value="1"/>
</dbReference>
<dbReference type="Proteomes" id="UP001594351">
    <property type="component" value="Unassembled WGS sequence"/>
</dbReference>
<dbReference type="PANTHER" id="PTHR43751">
    <property type="entry name" value="SULFATASE"/>
    <property type="match status" value="1"/>
</dbReference>
<protein>
    <submittedName>
        <fullName evidence="2">Sulfatase</fullName>
    </submittedName>
</protein>
<evidence type="ECO:0000313" key="2">
    <source>
        <dbReference type="EMBL" id="MFC1849044.1"/>
    </source>
</evidence>
<dbReference type="EMBL" id="JBHPBY010000018">
    <property type="protein sequence ID" value="MFC1849044.1"/>
    <property type="molecule type" value="Genomic_DNA"/>
</dbReference>
<dbReference type="PANTHER" id="PTHR43751:SF3">
    <property type="entry name" value="SULFATASE N-TERMINAL DOMAIN-CONTAINING PROTEIN"/>
    <property type="match status" value="1"/>
</dbReference>
<dbReference type="Pfam" id="PF00884">
    <property type="entry name" value="Sulfatase"/>
    <property type="match status" value="1"/>
</dbReference>
<keyword evidence="3" id="KW-1185">Reference proteome</keyword>
<dbReference type="Gene3D" id="3.40.720.10">
    <property type="entry name" value="Alkaline Phosphatase, subunit A"/>
    <property type="match status" value="1"/>
</dbReference>
<proteinExistence type="predicted"/>
<sequence>MKKLATALNLLFPFLLLLVFPGCGKKSGQPHILLITIDTLRSDYLGLYDCPLDTSPFIDQLARNGVVFKHAITPLPLTDGSHATILTSLNPLVHQVISNATVLNDKVETMAEVLKNKGYYTIGTIAVSHLNRKYNFSQGFDSFSDSWDNSIAENKPHLRVAQSVHESLTGQIEVYLQHHRDKPLFIWVHYYDPHVPYINWANIHLKNYENQKDQHWHHSYAKEVRYTDDYIKKLYLFLDRKRLTKNMITCITADHGEQLGEHGHTAEHFDFYSETSFVPLIFHGYKIPKHKVVEEYVSTMDIATTLLSLANLSFDEPVHGVKLLDQKGQLKAVPPRDFLIIGDPYYVRSIQTIRGSLSYILNFDYLFEHWFVSMKNELPSSLLQKVSPDDMDLKIQEKSRSFRLQIYYPHSPRTGLQFGILRFNINKNQGFSVGYKISPANTETALQFGEQTPKTVTAYFPVTPLDQLSGIIQYQQGTEISDIQFAILSPEELGQHNLSKIAVESEIFRMLKSPRKLIANDELFDLKTDFTMMNNLLAQKEQHYDLAEHRNTIYKAIHFYQNQKEKLLGPNERKRVLTQNEEDMLKSLGYLQTE</sequence>
<comment type="caution">
    <text evidence="2">The sequence shown here is derived from an EMBL/GenBank/DDBJ whole genome shotgun (WGS) entry which is preliminary data.</text>
</comment>